<evidence type="ECO:0000313" key="8">
    <source>
        <dbReference type="EMBL" id="PHM46540.1"/>
    </source>
</evidence>
<gene>
    <name evidence="8" type="ORF">Xmir_04159</name>
</gene>
<dbReference type="CDD" id="cd07943">
    <property type="entry name" value="DRE_TIM_HOA"/>
    <property type="match status" value="1"/>
</dbReference>
<comment type="caution">
    <text evidence="8">The sequence shown here is derived from an EMBL/GenBank/DDBJ whole genome shotgun (WGS) entry which is preliminary data.</text>
</comment>
<keyword evidence="4" id="KW-0464">Manganese</keyword>
<dbReference type="Proteomes" id="UP000221980">
    <property type="component" value="Unassembled WGS sequence"/>
</dbReference>
<proteinExistence type="inferred from homology"/>
<dbReference type="NCBIfam" id="NF006049">
    <property type="entry name" value="PRK08195.1"/>
    <property type="match status" value="1"/>
</dbReference>
<dbReference type="InterPro" id="IPR035685">
    <property type="entry name" value="DRE_TIM_HOA"/>
</dbReference>
<dbReference type="SUPFAM" id="SSF89000">
    <property type="entry name" value="post-HMGL domain-like"/>
    <property type="match status" value="1"/>
</dbReference>
<dbReference type="InterPro" id="IPR000891">
    <property type="entry name" value="PYR_CT"/>
</dbReference>
<dbReference type="AlphaFoldDB" id="A0A2D0JJS7"/>
<sequence>MKILISDSTLRDGNHAVRHQLTTEQIKAYARKAEESHLDIVEVGHGNGLGASSSLLGHSAECDLDMLAAARSQLKKTLLGIHFIPGFGKSSDIDDAVSVGVDVLRIASHCTEANTTLRYIEQGKSNNKLVFGVLMMSHMATTEILIEQASLMEKYGADGIILMDSAGYYIPTMVKERIRALVNHLNVQVGFHAHNNLGLAVANSLAAAEEGASIIDACIMGFGAGAGNTQLENLIAVLERYHFDINTSFEIITKTLPDAIKIISHETPYIKFSNIASGLYGLFSGYVPHVQRAAKEFNVNEFDLYRSLSGRNLIAGQEDIIIEEAIKLSNIKF</sequence>
<dbReference type="InterPro" id="IPR012425">
    <property type="entry name" value="DmpG_comm"/>
</dbReference>
<dbReference type="GO" id="GO:0009098">
    <property type="term" value="P:L-leucine biosynthetic process"/>
    <property type="evidence" value="ECO:0007669"/>
    <property type="project" value="TreeGrafter"/>
</dbReference>
<organism evidence="8 9">
    <name type="scientific">Xenorhabdus miraniensis</name>
    <dbReference type="NCBI Taxonomy" id="351674"/>
    <lineage>
        <taxon>Bacteria</taxon>
        <taxon>Pseudomonadati</taxon>
        <taxon>Pseudomonadota</taxon>
        <taxon>Gammaproteobacteria</taxon>
        <taxon>Enterobacterales</taxon>
        <taxon>Morganellaceae</taxon>
        <taxon>Xenorhabdus</taxon>
    </lineage>
</organism>
<dbReference type="GO" id="GO:0003852">
    <property type="term" value="F:2-isopropylmalate synthase activity"/>
    <property type="evidence" value="ECO:0007669"/>
    <property type="project" value="TreeGrafter"/>
</dbReference>
<dbReference type="GO" id="GO:0008701">
    <property type="term" value="F:4-hydroxy-2-oxovalerate aldolase activity"/>
    <property type="evidence" value="ECO:0007669"/>
    <property type="project" value="UniProtKB-UniRule"/>
</dbReference>
<evidence type="ECO:0000256" key="1">
    <source>
        <dbReference type="ARBA" id="ARBA00008944"/>
    </source>
</evidence>
<evidence type="ECO:0000256" key="2">
    <source>
        <dbReference type="ARBA" id="ARBA00022723"/>
    </source>
</evidence>
<dbReference type="EMBL" id="NITZ01000039">
    <property type="protein sequence ID" value="PHM46540.1"/>
    <property type="molecule type" value="Genomic_DNA"/>
</dbReference>
<comment type="similarity">
    <text evidence="1">Belongs to the 4-hydroxy-2-oxovalerate aldolase family.</text>
</comment>
<dbReference type="OrthoDB" id="9803573at2"/>
<dbReference type="PANTHER" id="PTHR10277">
    <property type="entry name" value="HOMOCITRATE SYNTHASE-RELATED"/>
    <property type="match status" value="1"/>
</dbReference>
<dbReference type="InterPro" id="IPR013785">
    <property type="entry name" value="Aldolase_TIM"/>
</dbReference>
<dbReference type="InterPro" id="IPR017629">
    <property type="entry name" value="4OH_2_O-val_aldolase"/>
</dbReference>
<dbReference type="GO" id="GO:0046872">
    <property type="term" value="F:metal ion binding"/>
    <property type="evidence" value="ECO:0007669"/>
    <property type="project" value="UniProtKB-KW"/>
</dbReference>
<reference evidence="8 9" key="1">
    <citation type="journal article" date="2017" name="Nat. Microbiol.">
        <title>Natural product diversity associated with the nematode symbionts Photorhabdus and Xenorhabdus.</title>
        <authorList>
            <person name="Tobias N.J."/>
            <person name="Wolff H."/>
            <person name="Djahanschiri B."/>
            <person name="Grundmann F."/>
            <person name="Kronenwerth M."/>
            <person name="Shi Y.M."/>
            <person name="Simonyi S."/>
            <person name="Grun P."/>
            <person name="Shapiro-Ilan D."/>
            <person name="Pidot S.J."/>
            <person name="Stinear T.P."/>
            <person name="Ebersberger I."/>
            <person name="Bode H.B."/>
        </authorList>
    </citation>
    <scope>NUCLEOTIDE SEQUENCE [LARGE SCALE GENOMIC DNA]</scope>
    <source>
        <strain evidence="8 9">DSM 17902</strain>
    </source>
</reference>
<evidence type="ECO:0000256" key="4">
    <source>
        <dbReference type="ARBA" id="ARBA00023211"/>
    </source>
</evidence>
<keyword evidence="3" id="KW-0058">Aromatic hydrocarbons catabolism</keyword>
<evidence type="ECO:0000256" key="6">
    <source>
        <dbReference type="NCBIfam" id="TIGR03217"/>
    </source>
</evidence>
<dbReference type="Gene3D" id="3.20.20.70">
    <property type="entry name" value="Aldolase class I"/>
    <property type="match status" value="1"/>
</dbReference>
<evidence type="ECO:0000313" key="9">
    <source>
        <dbReference type="Proteomes" id="UP000221980"/>
    </source>
</evidence>
<dbReference type="PANTHER" id="PTHR10277:SF9">
    <property type="entry name" value="2-ISOPROPYLMALATE SYNTHASE 1, CHLOROPLASTIC-RELATED"/>
    <property type="match status" value="1"/>
</dbReference>
<dbReference type="SUPFAM" id="SSF51569">
    <property type="entry name" value="Aldolase"/>
    <property type="match status" value="1"/>
</dbReference>
<evidence type="ECO:0000256" key="3">
    <source>
        <dbReference type="ARBA" id="ARBA00022797"/>
    </source>
</evidence>
<accession>A0A2D0JJS7</accession>
<dbReference type="Pfam" id="PF07836">
    <property type="entry name" value="DmpG_comm"/>
    <property type="match status" value="1"/>
</dbReference>
<keyword evidence="5" id="KW-0456">Lyase</keyword>
<dbReference type="PROSITE" id="PS50991">
    <property type="entry name" value="PYR_CT"/>
    <property type="match status" value="1"/>
</dbReference>
<dbReference type="InterPro" id="IPR050073">
    <property type="entry name" value="2-IPM_HCS-like"/>
</dbReference>
<evidence type="ECO:0000259" key="7">
    <source>
        <dbReference type="PROSITE" id="PS50991"/>
    </source>
</evidence>
<keyword evidence="9" id="KW-1185">Reference proteome</keyword>
<dbReference type="Gene3D" id="1.10.8.60">
    <property type="match status" value="1"/>
</dbReference>
<dbReference type="RefSeq" id="WP_099115917.1">
    <property type="nucleotide sequence ID" value="NZ_CAWNQI010000072.1"/>
</dbReference>
<dbReference type="Pfam" id="PF00682">
    <property type="entry name" value="HMGL-like"/>
    <property type="match status" value="1"/>
</dbReference>
<dbReference type="EC" id="4.1.3.39" evidence="6"/>
<protein>
    <recommendedName>
        <fullName evidence="6">4-hydroxy-2-oxovalerate aldolase</fullName>
        <ecNumber evidence="6">4.1.3.39</ecNumber>
    </recommendedName>
</protein>
<evidence type="ECO:0000256" key="5">
    <source>
        <dbReference type="ARBA" id="ARBA00023239"/>
    </source>
</evidence>
<name>A0A2D0JJS7_9GAMM</name>
<dbReference type="NCBIfam" id="TIGR03217">
    <property type="entry name" value="4OH_2_O_val_ald"/>
    <property type="match status" value="1"/>
</dbReference>
<feature type="domain" description="Pyruvate carboxyltransferase" evidence="7">
    <location>
        <begin position="3"/>
        <end position="253"/>
    </location>
</feature>
<keyword evidence="2" id="KW-0479">Metal-binding</keyword>